<evidence type="ECO:0000313" key="3">
    <source>
        <dbReference type="EMBL" id="MBP2320263.1"/>
    </source>
</evidence>
<keyword evidence="1" id="KW-0812">Transmembrane</keyword>
<proteinExistence type="predicted"/>
<dbReference type="Gene3D" id="3.40.50.300">
    <property type="entry name" value="P-loop containing nucleotide triphosphate hydrolases"/>
    <property type="match status" value="1"/>
</dbReference>
<dbReference type="PROSITE" id="PS50837">
    <property type="entry name" value="NACHT"/>
    <property type="match status" value="1"/>
</dbReference>
<feature type="transmembrane region" description="Helical" evidence="1">
    <location>
        <begin position="659"/>
        <end position="679"/>
    </location>
</feature>
<feature type="domain" description="NACHT" evidence="2">
    <location>
        <begin position="169"/>
        <end position="257"/>
    </location>
</feature>
<keyword evidence="1" id="KW-0472">Membrane</keyword>
<dbReference type="SUPFAM" id="SSF52540">
    <property type="entry name" value="P-loop containing nucleoside triphosphate hydrolases"/>
    <property type="match status" value="1"/>
</dbReference>
<dbReference type="Proteomes" id="UP001519332">
    <property type="component" value="Unassembled WGS sequence"/>
</dbReference>
<protein>
    <recommendedName>
        <fullName evidence="2">NACHT domain-containing protein</fullName>
    </recommendedName>
</protein>
<organism evidence="3 4">
    <name type="scientific">Kibdelosporangium banguiense</name>
    <dbReference type="NCBI Taxonomy" id="1365924"/>
    <lineage>
        <taxon>Bacteria</taxon>
        <taxon>Bacillati</taxon>
        <taxon>Actinomycetota</taxon>
        <taxon>Actinomycetes</taxon>
        <taxon>Pseudonocardiales</taxon>
        <taxon>Pseudonocardiaceae</taxon>
        <taxon>Kibdelosporangium</taxon>
    </lineage>
</organism>
<name>A0ABS4T7A8_9PSEU</name>
<gene>
    <name evidence="3" type="ORF">JOF56_000648</name>
</gene>
<dbReference type="Pfam" id="PF05729">
    <property type="entry name" value="NACHT"/>
    <property type="match status" value="1"/>
</dbReference>
<dbReference type="RefSeq" id="WP_209634207.1">
    <property type="nucleotide sequence ID" value="NZ_JAGINW010000001.1"/>
</dbReference>
<feature type="transmembrane region" description="Helical" evidence="1">
    <location>
        <begin position="520"/>
        <end position="538"/>
    </location>
</feature>
<evidence type="ECO:0000313" key="4">
    <source>
        <dbReference type="Proteomes" id="UP001519332"/>
    </source>
</evidence>
<keyword evidence="1" id="KW-1133">Transmembrane helix</keyword>
<feature type="transmembrane region" description="Helical" evidence="1">
    <location>
        <begin position="52"/>
        <end position="72"/>
    </location>
</feature>
<feature type="transmembrane region" description="Helical" evidence="1">
    <location>
        <begin position="594"/>
        <end position="617"/>
    </location>
</feature>
<dbReference type="EMBL" id="JAGINW010000001">
    <property type="protein sequence ID" value="MBP2320263.1"/>
    <property type="molecule type" value="Genomic_DNA"/>
</dbReference>
<keyword evidence="4" id="KW-1185">Reference proteome</keyword>
<feature type="transmembrane region" description="Helical" evidence="1">
    <location>
        <begin position="441"/>
        <end position="461"/>
    </location>
</feature>
<feature type="transmembrane region" description="Helical" evidence="1">
    <location>
        <begin position="550"/>
        <end position="573"/>
    </location>
</feature>
<feature type="transmembrane region" description="Helical" evidence="1">
    <location>
        <begin position="21"/>
        <end position="40"/>
    </location>
</feature>
<feature type="transmembrane region" description="Helical" evidence="1">
    <location>
        <begin position="481"/>
        <end position="500"/>
    </location>
</feature>
<comment type="caution">
    <text evidence="3">The sequence shown here is derived from an EMBL/GenBank/DDBJ whole genome shotgun (WGS) entry which is preliminary data.</text>
</comment>
<reference evidence="3 4" key="1">
    <citation type="submission" date="2021-03" db="EMBL/GenBank/DDBJ databases">
        <title>Sequencing the genomes of 1000 actinobacteria strains.</title>
        <authorList>
            <person name="Klenk H.-P."/>
        </authorList>
    </citation>
    <scope>NUCLEOTIDE SEQUENCE [LARGE SCALE GENOMIC DNA]</scope>
    <source>
        <strain evidence="3 4">DSM 46670</strain>
    </source>
</reference>
<evidence type="ECO:0000259" key="2">
    <source>
        <dbReference type="PROSITE" id="PS50837"/>
    </source>
</evidence>
<accession>A0ABS4T7A8</accession>
<dbReference type="InterPro" id="IPR027417">
    <property type="entry name" value="P-loop_NTPase"/>
</dbReference>
<sequence>MTAHREFGVAVAPDKSRKRTLIAFITAGTLFLVLSAFFLVSNSLSDNDSVASVISAYVSLATGFSCIVSALLRKKAALEPGQEAHALAQRLLDQWAPEIRHRRRRFGSTRTIPLTWAQTDRNVAADPETIIGSHSHLGQVRLKLDGRLDDNPDKGATLLAQGYNSIPSMRLVVLGEPGAGKTFLAIMLTVGLLRQYTQGDHVPVFLSLSTWDPVLEPLDDWIVRCLAAEHYGDDETTPRSLLTRNMILPVLDGLDEIPEHLRRRAIRRINETLDGDRPLILTCRAAEYENEVAGGAPVLLRSPVIEVRPLTVTDVQAHLSESAAWADVVGDIEQNPNGPLGSALTTPLMLSLFTAAYRDRRPDDLLGDTEFTTRHAVEDHLVDALVDSAYPAAETGEGRRPWRPWTSQQARRWLTYLAQYLHKHGERDLAWWKLAHRKQGAAILFIFFVIVAGSFLTLSLIVEHFTTTDDGNFDATTSLTFSLPLGAMLLGTFWTTAQGLETKKCKAGNRFRTDMRSTTIGVLAAGLIMSPLLILASLTNTHTGVAEVSAFTAEVIVLSLLSGTVAAVHNSLAERTATTGRGSPLEFLRQNRRSAVFTALPCSLIVGILSLPAIAIAGTVGDYVGQRLARILSLPTVTDQDLPPLTDQVYWQIISGNPFGLLIQSGTLAVFYSLILLAGRPWMWFLGARAGLAVKKRLPWRTMRFLIDAHSRGILRRTGASYQFWHVSLQERLVINAVNEKTPPKQSKWRTVAATAAVAVAASLVLVAVYQEPPECAATDWAPAAGRMKRSNINGKSACFATIARDQWNDLARTESDAAILKAIESVRPFEGDTSFHRVAVLGDLNHAGARWHGILKGITAAQAVNKWPLVVDFVHADGSTEKSLLNDGEMNSLSSFYLKSVDKATAPTMVGPYDGAVNISIGKSHLPSRKNSDLPIIGLHEFDFPALSREYAKNLEDIWLHRSRAESAPDEEELKDGVNAEECAKLNRSRSSYGNGWNFDLRSEPSASPVFDGISQCGRTSILVDEHRITEFDARKYTLPGIAFSYLQNESPEISRQCATKLDERAPDESFSTCVALLAAANDFQIAVSPIDKK</sequence>
<dbReference type="InterPro" id="IPR007111">
    <property type="entry name" value="NACHT_NTPase"/>
</dbReference>
<evidence type="ECO:0000256" key="1">
    <source>
        <dbReference type="SAM" id="Phobius"/>
    </source>
</evidence>
<feature type="transmembrane region" description="Helical" evidence="1">
    <location>
        <begin position="751"/>
        <end position="770"/>
    </location>
</feature>